<dbReference type="GO" id="GO:0051538">
    <property type="term" value="F:3 iron, 4 sulfur cluster binding"/>
    <property type="evidence" value="ECO:0007669"/>
    <property type="project" value="UniProtKB-KW"/>
</dbReference>
<keyword evidence="12" id="KW-0408">Iron</keyword>
<evidence type="ECO:0000256" key="14">
    <source>
        <dbReference type="ARBA" id="ARBA00023136"/>
    </source>
</evidence>
<evidence type="ECO:0000256" key="6">
    <source>
        <dbReference type="ARBA" id="ARBA00012082"/>
    </source>
</evidence>
<sequence length="522" mass="56987">MPGRARREDRRRAGGVRARDGAALALTRAPNCAGPAVRIAPRVVATLLAGMDQVRPAALLAPRWLPAPAKPGVHRAAAHHLVWKHAIQRFAPIGFKVSTRLFQALAALLSNGLLSKNNNSFAEPSGERYASCLPACVEKAAARPTGCRRRRRCHKNETGVGSVETFYEVMRRQGITRRSFLKFCSLTATSLGLGPAFVPRIARAMETKPRTPVLWLHGLECTCCSESFLRSAHPLAKDVVLSMISLDYDDTLMAAAGHQAEAILDDIMTRYKGNYILAVEGNPPLNQDGMSCIIGGRPFVEQLRHVATDAKAIISWGSCASWGCVQAARPNPTRATPVHELIHDKPIIKVPGCPPIAEVMTGVITYMLTFDRIPELDRQGRPKMFYSQRIHDKCYRRPHFDAGQFVEHFDDEYARRGYCLYKVGCKGPTTYNACSTTRWNEGTSFPIQSGHGCIGCSEDGFWDKGSFYDRLTNIHPFGVEANADTVGATAAGVVGAAVAAHAAASALKRAASRRDERSHSST</sequence>
<dbReference type="NCBIfam" id="TIGR00391">
    <property type="entry name" value="hydA"/>
    <property type="match status" value="1"/>
</dbReference>
<dbReference type="InterPro" id="IPR019546">
    <property type="entry name" value="TAT_signal_bac_arc"/>
</dbReference>
<dbReference type="GO" id="GO:0046872">
    <property type="term" value="F:metal ion binding"/>
    <property type="evidence" value="ECO:0007669"/>
    <property type="project" value="UniProtKB-KW"/>
</dbReference>
<keyword evidence="8" id="KW-0004">4Fe-4S</keyword>
<reference evidence="19" key="1">
    <citation type="journal article" date="2016" name="Appl. Environ. Microbiol.">
        <title>Functional Metagenomics of a Biostimulated Petroleum-Contaminated Soil Reveals an Extraordinary Diversity of Extradiol Dioxygenases.</title>
        <authorList>
            <person name="Terron-Gonzalez L."/>
            <person name="Martin-Cabello G."/>
            <person name="Ferrer M."/>
            <person name="Santero E."/>
        </authorList>
    </citation>
    <scope>NUCLEOTIDE SEQUENCE</scope>
</reference>
<feature type="domain" description="Cytochrome-c3 hydrogenase C-terminal" evidence="18">
    <location>
        <begin position="386"/>
        <end position="467"/>
    </location>
</feature>
<dbReference type="SUPFAM" id="SSF56770">
    <property type="entry name" value="HydA/Nqo6-like"/>
    <property type="match status" value="1"/>
</dbReference>
<protein>
    <recommendedName>
        <fullName evidence="6">hydrogenase (acceptor)</fullName>
        <ecNumber evidence="6">1.12.99.6</ecNumber>
    </recommendedName>
</protein>
<keyword evidence="13" id="KW-0411">Iron-sulfur</keyword>
<evidence type="ECO:0000256" key="15">
    <source>
        <dbReference type="ARBA" id="ARBA00023291"/>
    </source>
</evidence>
<dbReference type="GO" id="GO:0009375">
    <property type="term" value="C:ferredoxin hydrogenase complex"/>
    <property type="evidence" value="ECO:0007669"/>
    <property type="project" value="InterPro"/>
</dbReference>
<dbReference type="GO" id="GO:0009061">
    <property type="term" value="P:anaerobic respiration"/>
    <property type="evidence" value="ECO:0007669"/>
    <property type="project" value="TreeGrafter"/>
</dbReference>
<dbReference type="GO" id="GO:0008901">
    <property type="term" value="F:ferredoxin hydrogenase activity"/>
    <property type="evidence" value="ECO:0007669"/>
    <property type="project" value="InterPro"/>
</dbReference>
<dbReference type="GO" id="GO:0005886">
    <property type="term" value="C:plasma membrane"/>
    <property type="evidence" value="ECO:0007669"/>
    <property type="project" value="UniProtKB-SubCell"/>
</dbReference>
<dbReference type="InterPro" id="IPR037024">
    <property type="entry name" value="NiFe_Hase_small_N_sf"/>
</dbReference>
<dbReference type="EC" id="1.12.99.6" evidence="6"/>
<feature type="domain" description="NADH:ubiquinone oxidoreductase-like 20kDa subunit" evidence="17">
    <location>
        <begin position="221"/>
        <end position="366"/>
    </location>
</feature>
<dbReference type="InterPro" id="IPR027394">
    <property type="entry name" value="Cytochrome-c3_hydrogenase_C"/>
</dbReference>
<evidence type="ECO:0000256" key="11">
    <source>
        <dbReference type="ARBA" id="ARBA00023002"/>
    </source>
</evidence>
<comment type="similarity">
    <text evidence="4">Belongs to the [NiFe]/[NiFeSe] hydrogenase small subunit family.</text>
</comment>
<dbReference type="GO" id="GO:0033748">
    <property type="term" value="F:hydrogenase (acceptor) activity"/>
    <property type="evidence" value="ECO:0007669"/>
    <property type="project" value="UniProtKB-EC"/>
</dbReference>
<evidence type="ECO:0000256" key="12">
    <source>
        <dbReference type="ARBA" id="ARBA00023004"/>
    </source>
</evidence>
<dbReference type="Gene3D" id="4.10.480.10">
    <property type="entry name" value="Cytochrome-c3 hydrogenase, C-terminal domain"/>
    <property type="match status" value="1"/>
</dbReference>
<evidence type="ECO:0000256" key="2">
    <source>
        <dbReference type="ARBA" id="ARBA00001966"/>
    </source>
</evidence>
<evidence type="ECO:0000256" key="4">
    <source>
        <dbReference type="ARBA" id="ARBA00006605"/>
    </source>
</evidence>
<evidence type="ECO:0000256" key="9">
    <source>
        <dbReference type="ARBA" id="ARBA00022723"/>
    </source>
</evidence>
<dbReference type="InterPro" id="IPR006137">
    <property type="entry name" value="NADH_UbQ_OxRdtase-like_20kDa"/>
</dbReference>
<evidence type="ECO:0000259" key="17">
    <source>
        <dbReference type="Pfam" id="PF01058"/>
    </source>
</evidence>
<dbReference type="NCBIfam" id="TIGR01409">
    <property type="entry name" value="TAT_signal_seq"/>
    <property type="match status" value="1"/>
</dbReference>
<dbReference type="EMBL" id="KU144975">
    <property type="protein sequence ID" value="AMK59269.1"/>
    <property type="molecule type" value="Genomic_DNA"/>
</dbReference>
<comment type="subcellular location">
    <subcellularLocation>
        <location evidence="3">Cell membrane</location>
    </subcellularLocation>
</comment>
<dbReference type="AlphaFoldDB" id="A0A126SY94"/>
<accession>A0A126SY94</accession>
<keyword evidence="14" id="KW-0472">Membrane</keyword>
<dbReference type="GO" id="GO:0051539">
    <property type="term" value="F:4 iron, 4 sulfur cluster binding"/>
    <property type="evidence" value="ECO:0007669"/>
    <property type="project" value="UniProtKB-KW"/>
</dbReference>
<keyword evidence="9" id="KW-0479">Metal-binding</keyword>
<dbReference type="GO" id="GO:0044569">
    <property type="term" value="C:[Ni-Fe] hydrogenase complex"/>
    <property type="evidence" value="ECO:0007669"/>
    <property type="project" value="TreeGrafter"/>
</dbReference>
<evidence type="ECO:0000256" key="1">
    <source>
        <dbReference type="ARBA" id="ARBA00001927"/>
    </source>
</evidence>
<dbReference type="Gene3D" id="3.40.50.700">
    <property type="entry name" value="NADH:ubiquinone oxidoreductase-like, 20kDa subunit"/>
    <property type="match status" value="1"/>
</dbReference>
<comment type="cofactor">
    <cofactor evidence="1">
        <name>[3Fe-4S] cluster</name>
        <dbReference type="ChEBI" id="CHEBI:21137"/>
    </cofactor>
</comment>
<dbReference type="PRINTS" id="PR00614">
    <property type="entry name" value="NIHGNASESMLL"/>
</dbReference>
<evidence type="ECO:0000256" key="10">
    <source>
        <dbReference type="ARBA" id="ARBA00022729"/>
    </source>
</evidence>
<dbReference type="PANTHER" id="PTHR30013">
    <property type="entry name" value="NIFE / NIFESE HYDROGENASE SMALL SUBUNIT FAMILY MEMBER"/>
    <property type="match status" value="1"/>
</dbReference>
<dbReference type="Pfam" id="PF01058">
    <property type="entry name" value="Oxidored_q6"/>
    <property type="match status" value="1"/>
</dbReference>
<dbReference type="GO" id="GO:0009055">
    <property type="term" value="F:electron transfer activity"/>
    <property type="evidence" value="ECO:0007669"/>
    <property type="project" value="TreeGrafter"/>
</dbReference>
<organism evidence="19">
    <name type="scientific">uncultured bacterium UPO47</name>
    <dbReference type="NCBI Taxonomy" id="1776972"/>
    <lineage>
        <taxon>Bacteria</taxon>
        <taxon>environmental samples</taxon>
    </lineage>
</organism>
<keyword evidence="11" id="KW-0560">Oxidoreductase</keyword>
<keyword evidence="7" id="KW-1003">Cell membrane</keyword>
<evidence type="ECO:0000313" key="19">
    <source>
        <dbReference type="EMBL" id="AMK59269.1"/>
    </source>
</evidence>
<evidence type="ECO:0000256" key="3">
    <source>
        <dbReference type="ARBA" id="ARBA00004236"/>
    </source>
</evidence>
<comment type="cofactor">
    <cofactor evidence="2">
        <name>[4Fe-4S] cluster</name>
        <dbReference type="ChEBI" id="CHEBI:49883"/>
    </cofactor>
</comment>
<evidence type="ECO:0000256" key="16">
    <source>
        <dbReference type="ARBA" id="ARBA00048757"/>
    </source>
</evidence>
<name>A0A126SY94_9BACT</name>
<evidence type="ECO:0000256" key="5">
    <source>
        <dbReference type="ARBA" id="ARBA00011771"/>
    </source>
</evidence>
<dbReference type="FunFam" id="4.10.480.10:FF:000002">
    <property type="entry name" value="Hydrogenase-1 small chain"/>
    <property type="match status" value="1"/>
</dbReference>
<evidence type="ECO:0000259" key="18">
    <source>
        <dbReference type="Pfam" id="PF14720"/>
    </source>
</evidence>
<evidence type="ECO:0000256" key="7">
    <source>
        <dbReference type="ARBA" id="ARBA00022475"/>
    </source>
</evidence>
<evidence type="ECO:0000256" key="8">
    <source>
        <dbReference type="ARBA" id="ARBA00022485"/>
    </source>
</evidence>
<keyword evidence="15" id="KW-0003">3Fe-4S</keyword>
<comment type="subunit">
    <text evidence="5">Heterodimer of a large and a small subunit.</text>
</comment>
<evidence type="ECO:0000256" key="13">
    <source>
        <dbReference type="ARBA" id="ARBA00023014"/>
    </source>
</evidence>
<comment type="catalytic activity">
    <reaction evidence="16">
        <text>H2 + A = AH2</text>
        <dbReference type="Rhea" id="RHEA:12116"/>
        <dbReference type="ChEBI" id="CHEBI:13193"/>
        <dbReference type="ChEBI" id="CHEBI:17499"/>
        <dbReference type="ChEBI" id="CHEBI:18276"/>
        <dbReference type="EC" id="1.12.99.6"/>
    </reaction>
</comment>
<dbReference type="Pfam" id="PF14720">
    <property type="entry name" value="NiFe_hyd_SSU_C"/>
    <property type="match status" value="1"/>
</dbReference>
<dbReference type="InterPro" id="IPR037148">
    <property type="entry name" value="NiFe-Hase_small_C_sf"/>
</dbReference>
<dbReference type="InterPro" id="IPR001821">
    <property type="entry name" value="NiFe_hydrogenase_ssu"/>
</dbReference>
<dbReference type="PANTHER" id="PTHR30013:SF6">
    <property type="entry name" value="HYDROGENASE-1 SMALL CHAIN"/>
    <property type="match status" value="1"/>
</dbReference>
<proteinExistence type="inferred from homology"/>
<keyword evidence="10" id="KW-0732">Signal</keyword>